<dbReference type="InterPro" id="IPR050536">
    <property type="entry name" value="DtxR_MntR_Metal-Reg"/>
</dbReference>
<gene>
    <name evidence="4" type="ORF">H6X83_02330</name>
</gene>
<dbReference type="GO" id="GO:0003677">
    <property type="term" value="F:DNA binding"/>
    <property type="evidence" value="ECO:0007669"/>
    <property type="project" value="InterPro"/>
</dbReference>
<reference evidence="4 5" key="1">
    <citation type="submission" date="2020-08" db="EMBL/GenBank/DDBJ databases">
        <authorList>
            <person name="Ren C."/>
            <person name="Gu Y."/>
            <person name="Xu Y."/>
        </authorList>
    </citation>
    <scope>NUCLEOTIDE SEQUENCE [LARGE SCALE GENOMIC DNA]</scope>
    <source>
        <strain evidence="4 5">LBM18003</strain>
    </source>
</reference>
<evidence type="ECO:0000256" key="1">
    <source>
        <dbReference type="ARBA" id="ARBA00004496"/>
    </source>
</evidence>
<evidence type="ECO:0000256" key="2">
    <source>
        <dbReference type="ARBA" id="ARBA00011738"/>
    </source>
</evidence>
<dbReference type="SUPFAM" id="SSF46785">
    <property type="entry name" value="Winged helix' DNA-binding domain"/>
    <property type="match status" value="1"/>
</dbReference>
<accession>A0A7G9WIJ9</accession>
<dbReference type="EMBL" id="CP060696">
    <property type="protein sequence ID" value="QNO18511.1"/>
    <property type="molecule type" value="Genomic_DNA"/>
</dbReference>
<dbReference type="PANTHER" id="PTHR33238:SF11">
    <property type="entry name" value="TRANSCRIPTIONAL REGULATOR MNTR"/>
    <property type="match status" value="1"/>
</dbReference>
<dbReference type="InterPro" id="IPR036390">
    <property type="entry name" value="WH_DNA-bd_sf"/>
</dbReference>
<organism evidence="4 5">
    <name type="scientific">Caproicibacterium amylolyticum</name>
    <dbReference type="NCBI Taxonomy" id="2766537"/>
    <lineage>
        <taxon>Bacteria</taxon>
        <taxon>Bacillati</taxon>
        <taxon>Bacillota</taxon>
        <taxon>Clostridia</taxon>
        <taxon>Eubacteriales</taxon>
        <taxon>Oscillospiraceae</taxon>
        <taxon>Caproicibacterium</taxon>
    </lineage>
</organism>
<comment type="subcellular location">
    <subcellularLocation>
        <location evidence="1">Cytoplasm</location>
    </subcellularLocation>
</comment>
<dbReference type="GO" id="GO:0005737">
    <property type="term" value="C:cytoplasm"/>
    <property type="evidence" value="ECO:0007669"/>
    <property type="project" value="UniProtKB-SubCell"/>
</dbReference>
<dbReference type="Pfam" id="PF01325">
    <property type="entry name" value="Fe_dep_repress"/>
    <property type="match status" value="1"/>
</dbReference>
<feature type="domain" description="HTH dtxR-type" evidence="3">
    <location>
        <begin position="4"/>
        <end position="60"/>
    </location>
</feature>
<dbReference type="Proteomes" id="UP000516046">
    <property type="component" value="Chromosome"/>
</dbReference>
<keyword evidence="5" id="KW-1185">Reference proteome</keyword>
<dbReference type="AlphaFoldDB" id="A0A7G9WIJ9"/>
<evidence type="ECO:0000313" key="5">
    <source>
        <dbReference type="Proteomes" id="UP000516046"/>
    </source>
</evidence>
<dbReference type="RefSeq" id="WP_212507573.1">
    <property type="nucleotide sequence ID" value="NZ_CP060696.1"/>
</dbReference>
<name>A0A7G9WIJ9_9FIRM</name>
<evidence type="ECO:0000313" key="4">
    <source>
        <dbReference type="EMBL" id="QNO18511.1"/>
    </source>
</evidence>
<proteinExistence type="predicted"/>
<dbReference type="InterPro" id="IPR036388">
    <property type="entry name" value="WH-like_DNA-bd_sf"/>
</dbReference>
<evidence type="ECO:0000259" key="3">
    <source>
        <dbReference type="Pfam" id="PF01325"/>
    </source>
</evidence>
<comment type="subunit">
    <text evidence="2">Homodimer.</text>
</comment>
<dbReference type="KEGG" id="caml:H6X83_02330"/>
<dbReference type="PANTHER" id="PTHR33238">
    <property type="entry name" value="IRON (METAL) DEPENDENT REPRESSOR, DTXR FAMILY"/>
    <property type="match status" value="1"/>
</dbReference>
<sequence length="115" mass="12806">MEELTSTHLRYLLAIYQIGKLEQDVCSTSISEFLNVSGPSVSRMLGVLAQKNLIAKKRYSKIYLTDKGFLLARELDKNVALLKERIPRMGIPMTDEKIEQAAVALAALLPGKQSI</sequence>
<protein>
    <submittedName>
        <fullName evidence="4">MarR family transcriptional regulator</fullName>
    </submittedName>
</protein>
<dbReference type="InterPro" id="IPR022687">
    <property type="entry name" value="HTH_DTXR"/>
</dbReference>
<dbReference type="Gene3D" id="1.10.10.10">
    <property type="entry name" value="Winged helix-like DNA-binding domain superfamily/Winged helix DNA-binding domain"/>
    <property type="match status" value="1"/>
</dbReference>